<dbReference type="AlphaFoldDB" id="A0A6A6GS35"/>
<name>A0A6A6GS35_VIRVR</name>
<dbReference type="InterPro" id="IPR051059">
    <property type="entry name" value="VerF-like"/>
</dbReference>
<dbReference type="GO" id="GO:0000978">
    <property type="term" value="F:RNA polymerase II cis-regulatory region sequence-specific DNA binding"/>
    <property type="evidence" value="ECO:0007669"/>
    <property type="project" value="InterPro"/>
</dbReference>
<dbReference type="InterPro" id="IPR007219">
    <property type="entry name" value="XnlR_reg_dom"/>
</dbReference>
<evidence type="ECO:0000313" key="9">
    <source>
        <dbReference type="EMBL" id="KAF2228409.1"/>
    </source>
</evidence>
<feature type="domain" description="Zn(2)-C6 fungal-type" evidence="8">
    <location>
        <begin position="65"/>
        <end position="96"/>
    </location>
</feature>
<evidence type="ECO:0000256" key="4">
    <source>
        <dbReference type="ARBA" id="ARBA00022771"/>
    </source>
</evidence>
<evidence type="ECO:0000313" key="10">
    <source>
        <dbReference type="Proteomes" id="UP000800092"/>
    </source>
</evidence>
<evidence type="ECO:0000256" key="2">
    <source>
        <dbReference type="ARBA" id="ARBA00022723"/>
    </source>
</evidence>
<keyword evidence="4" id="KW-0863">Zinc-finger</keyword>
<keyword evidence="2" id="KW-0479">Metal-binding</keyword>
<dbReference type="OrthoDB" id="3945418at2759"/>
<sequence>MCCIFFCMSCLVCHLPIAEAALDRGCPFCFAVFSRVDGARRHTKRCPQRGNRALHPGKRGRKALSCDRCSRVKVHCNARVQTPCDSCAARKLKCTFSRCCTCSDDTQQRAVNSEQSNSSSSQWNRDGVVPVSFLLNSTDDTQDFITEMAVGKEPDGALLGPICATPPQVRALSDETRPDYIDPTLLLLSHSQPAFVPLQPEIGGLANAEEQDVLSTLLASRSHEDKLATRISLLESHIAAYALSHKRVFDTFSFRHFFSVSNVYTFATTFCRKRHYRYPVIHWPTFALEEAPLSLLLVISLTGASYSYRPGHELEHVNNARNLYPLADSFVFDQLSTYLNCGNNMIEAIQLCQAALLMYGLDTLLAGDAAMQRTAITQRLPALVSAIRSLNLIGTQHIVSEDWRLFLHRESIIRLVSWTFCADCLATLSCNNPPLFSMLEMTGDLPCDPELWDTDSAIVFELLRSPQPQQPSHNLKDLMSGFLNHESHPKIDLENLPLFHLHIILCAFQPLIFNIHVALTPPSQSSKLLQTFSVWRQLWDRAMEKIPDNHRNWLGVARYVPGMEYLSRRVIEVAVSQEATSSKYLQRIPSHGTREIHEFIRDFVAKT</sequence>
<keyword evidence="6" id="KW-0539">Nucleus</keyword>
<dbReference type="CDD" id="cd12148">
    <property type="entry name" value="fungal_TF_MHR"/>
    <property type="match status" value="1"/>
</dbReference>
<dbReference type="Proteomes" id="UP000800092">
    <property type="component" value="Unassembled WGS sequence"/>
</dbReference>
<dbReference type="PANTHER" id="PTHR40626:SF1">
    <property type="entry name" value="TRANSCRIPTION FACTOR WITH C2H2 AND ZN(2)-CYS(6) DNA BINDING DOMAIN (EUROFUNG)"/>
    <property type="match status" value="1"/>
</dbReference>
<feature type="signal peptide" evidence="7">
    <location>
        <begin position="1"/>
        <end position="20"/>
    </location>
</feature>
<dbReference type="GO" id="GO:0006351">
    <property type="term" value="P:DNA-templated transcription"/>
    <property type="evidence" value="ECO:0007669"/>
    <property type="project" value="InterPro"/>
</dbReference>
<dbReference type="PROSITE" id="PS50048">
    <property type="entry name" value="ZN2_CY6_FUNGAL_2"/>
    <property type="match status" value="1"/>
</dbReference>
<evidence type="ECO:0000256" key="1">
    <source>
        <dbReference type="ARBA" id="ARBA00004123"/>
    </source>
</evidence>
<dbReference type="PANTHER" id="PTHR40626">
    <property type="entry name" value="MIP31509P"/>
    <property type="match status" value="1"/>
</dbReference>
<organism evidence="9 10">
    <name type="scientific">Viridothelium virens</name>
    <name type="common">Speckled blister lichen</name>
    <name type="synonym">Trypethelium virens</name>
    <dbReference type="NCBI Taxonomy" id="1048519"/>
    <lineage>
        <taxon>Eukaryota</taxon>
        <taxon>Fungi</taxon>
        <taxon>Dikarya</taxon>
        <taxon>Ascomycota</taxon>
        <taxon>Pezizomycotina</taxon>
        <taxon>Dothideomycetes</taxon>
        <taxon>Dothideomycetes incertae sedis</taxon>
        <taxon>Trypetheliales</taxon>
        <taxon>Trypetheliaceae</taxon>
        <taxon>Viridothelium</taxon>
    </lineage>
</organism>
<accession>A0A6A6GS35</accession>
<dbReference type="Pfam" id="PF04082">
    <property type="entry name" value="Fungal_trans"/>
    <property type="match status" value="1"/>
</dbReference>
<dbReference type="GO" id="GO:0000981">
    <property type="term" value="F:DNA-binding transcription factor activity, RNA polymerase II-specific"/>
    <property type="evidence" value="ECO:0007669"/>
    <property type="project" value="InterPro"/>
</dbReference>
<keyword evidence="7" id="KW-0732">Signal</keyword>
<dbReference type="GO" id="GO:0008270">
    <property type="term" value="F:zinc ion binding"/>
    <property type="evidence" value="ECO:0007669"/>
    <property type="project" value="UniProtKB-KW"/>
</dbReference>
<protein>
    <recommendedName>
        <fullName evidence="8">Zn(2)-C6 fungal-type domain-containing protein</fullName>
    </recommendedName>
</protein>
<evidence type="ECO:0000256" key="3">
    <source>
        <dbReference type="ARBA" id="ARBA00022737"/>
    </source>
</evidence>
<keyword evidence="3" id="KW-0677">Repeat</keyword>
<evidence type="ECO:0000256" key="7">
    <source>
        <dbReference type="SAM" id="SignalP"/>
    </source>
</evidence>
<dbReference type="GO" id="GO:0005634">
    <property type="term" value="C:nucleus"/>
    <property type="evidence" value="ECO:0007669"/>
    <property type="project" value="UniProtKB-SubCell"/>
</dbReference>
<dbReference type="InterPro" id="IPR001138">
    <property type="entry name" value="Zn2Cys6_DnaBD"/>
</dbReference>
<proteinExistence type="predicted"/>
<evidence type="ECO:0000256" key="5">
    <source>
        <dbReference type="ARBA" id="ARBA00022833"/>
    </source>
</evidence>
<dbReference type="EMBL" id="ML991978">
    <property type="protein sequence ID" value="KAF2228409.1"/>
    <property type="molecule type" value="Genomic_DNA"/>
</dbReference>
<keyword evidence="10" id="KW-1185">Reference proteome</keyword>
<comment type="subcellular location">
    <subcellularLocation>
        <location evidence="1">Nucleus</location>
    </subcellularLocation>
</comment>
<dbReference type="PROSITE" id="PS00463">
    <property type="entry name" value="ZN2_CY6_FUNGAL_1"/>
    <property type="match status" value="1"/>
</dbReference>
<dbReference type="GO" id="GO:0000785">
    <property type="term" value="C:chromatin"/>
    <property type="evidence" value="ECO:0007669"/>
    <property type="project" value="TreeGrafter"/>
</dbReference>
<evidence type="ECO:0000256" key="6">
    <source>
        <dbReference type="ARBA" id="ARBA00023242"/>
    </source>
</evidence>
<reference evidence="9" key="1">
    <citation type="journal article" date="2020" name="Stud. Mycol.">
        <title>101 Dothideomycetes genomes: a test case for predicting lifestyles and emergence of pathogens.</title>
        <authorList>
            <person name="Haridas S."/>
            <person name="Albert R."/>
            <person name="Binder M."/>
            <person name="Bloem J."/>
            <person name="Labutti K."/>
            <person name="Salamov A."/>
            <person name="Andreopoulos B."/>
            <person name="Baker S."/>
            <person name="Barry K."/>
            <person name="Bills G."/>
            <person name="Bluhm B."/>
            <person name="Cannon C."/>
            <person name="Castanera R."/>
            <person name="Culley D."/>
            <person name="Daum C."/>
            <person name="Ezra D."/>
            <person name="Gonzalez J."/>
            <person name="Henrissat B."/>
            <person name="Kuo A."/>
            <person name="Liang C."/>
            <person name="Lipzen A."/>
            <person name="Lutzoni F."/>
            <person name="Magnuson J."/>
            <person name="Mondo S."/>
            <person name="Nolan M."/>
            <person name="Ohm R."/>
            <person name="Pangilinan J."/>
            <person name="Park H.-J."/>
            <person name="Ramirez L."/>
            <person name="Alfaro M."/>
            <person name="Sun H."/>
            <person name="Tritt A."/>
            <person name="Yoshinaga Y."/>
            <person name="Zwiers L.-H."/>
            <person name="Turgeon B."/>
            <person name="Goodwin S."/>
            <person name="Spatafora J."/>
            <person name="Crous P."/>
            <person name="Grigoriev I."/>
        </authorList>
    </citation>
    <scope>NUCLEOTIDE SEQUENCE</scope>
    <source>
        <strain evidence="9">Tuck. ex Michener</strain>
    </source>
</reference>
<feature type="chain" id="PRO_5025673215" description="Zn(2)-C6 fungal-type domain-containing protein" evidence="7">
    <location>
        <begin position="21"/>
        <end position="607"/>
    </location>
</feature>
<gene>
    <name evidence="9" type="ORF">EV356DRAFT_500245</name>
</gene>
<keyword evidence="5" id="KW-0862">Zinc</keyword>
<evidence type="ECO:0000259" key="8">
    <source>
        <dbReference type="PROSITE" id="PS50048"/>
    </source>
</evidence>